<comment type="caution">
    <text evidence="2">The sequence shown here is derived from an EMBL/GenBank/DDBJ whole genome shotgun (WGS) entry which is preliminary data.</text>
</comment>
<dbReference type="Proteomes" id="UP001359559">
    <property type="component" value="Unassembled WGS sequence"/>
</dbReference>
<sequence length="89" mass="10057">MLQKLRVDHFDSPVPRTPARDPSQRLSPVFDALTPLWKTEANFDYLGVRNQGRQDLDQQVEDAHNFMNMVRQTQNIGLSGSTDISVASS</sequence>
<feature type="region of interest" description="Disordered" evidence="1">
    <location>
        <begin position="1"/>
        <end position="26"/>
    </location>
</feature>
<organism evidence="2 3">
    <name type="scientific">Clitoria ternatea</name>
    <name type="common">Butterfly pea</name>
    <dbReference type="NCBI Taxonomy" id="43366"/>
    <lineage>
        <taxon>Eukaryota</taxon>
        <taxon>Viridiplantae</taxon>
        <taxon>Streptophyta</taxon>
        <taxon>Embryophyta</taxon>
        <taxon>Tracheophyta</taxon>
        <taxon>Spermatophyta</taxon>
        <taxon>Magnoliopsida</taxon>
        <taxon>eudicotyledons</taxon>
        <taxon>Gunneridae</taxon>
        <taxon>Pentapetalae</taxon>
        <taxon>rosids</taxon>
        <taxon>fabids</taxon>
        <taxon>Fabales</taxon>
        <taxon>Fabaceae</taxon>
        <taxon>Papilionoideae</taxon>
        <taxon>50 kb inversion clade</taxon>
        <taxon>NPAAA clade</taxon>
        <taxon>indigoferoid/millettioid clade</taxon>
        <taxon>Phaseoleae</taxon>
        <taxon>Clitoria</taxon>
    </lineage>
</organism>
<name>A0AAN9EWX3_CLITE</name>
<accession>A0AAN9EWX3</accession>
<gene>
    <name evidence="2" type="ORF">RJT34_30396</name>
</gene>
<protein>
    <submittedName>
        <fullName evidence="2">Uncharacterized protein</fullName>
    </submittedName>
</protein>
<keyword evidence="3" id="KW-1185">Reference proteome</keyword>
<proteinExistence type="predicted"/>
<feature type="compositionally biased region" description="Basic and acidic residues" evidence="1">
    <location>
        <begin position="1"/>
        <end position="11"/>
    </location>
</feature>
<evidence type="ECO:0000313" key="3">
    <source>
        <dbReference type="Proteomes" id="UP001359559"/>
    </source>
</evidence>
<evidence type="ECO:0000256" key="1">
    <source>
        <dbReference type="SAM" id="MobiDB-lite"/>
    </source>
</evidence>
<reference evidence="2 3" key="1">
    <citation type="submission" date="2024-01" db="EMBL/GenBank/DDBJ databases">
        <title>The genomes of 5 underutilized Papilionoideae crops provide insights into root nodulation and disease resistance.</title>
        <authorList>
            <person name="Yuan L."/>
        </authorList>
    </citation>
    <scope>NUCLEOTIDE SEQUENCE [LARGE SCALE GENOMIC DNA]</scope>
    <source>
        <strain evidence="2">LY-2023</strain>
        <tissue evidence="2">Leaf</tissue>
    </source>
</reference>
<dbReference type="AlphaFoldDB" id="A0AAN9EWX3"/>
<evidence type="ECO:0000313" key="2">
    <source>
        <dbReference type="EMBL" id="KAK7262815.1"/>
    </source>
</evidence>
<dbReference type="EMBL" id="JAYKXN010000008">
    <property type="protein sequence ID" value="KAK7262815.1"/>
    <property type="molecule type" value="Genomic_DNA"/>
</dbReference>